<keyword evidence="2" id="KW-1185">Reference proteome</keyword>
<dbReference type="PANTHER" id="PTHR47017">
    <property type="entry name" value="ACYL-COA"/>
    <property type="match status" value="1"/>
</dbReference>
<protein>
    <submittedName>
        <fullName evidence="1">GNAT family N-acetyltransferase</fullName>
    </submittedName>
</protein>
<dbReference type="InterPro" id="IPR007434">
    <property type="entry name" value="FemAB-like"/>
</dbReference>
<gene>
    <name evidence="1" type="ORF">ACFQDM_16240</name>
</gene>
<dbReference type="Proteomes" id="UP001596303">
    <property type="component" value="Unassembled WGS sequence"/>
</dbReference>
<dbReference type="Gene3D" id="3.40.630.30">
    <property type="match status" value="1"/>
</dbReference>
<evidence type="ECO:0000313" key="2">
    <source>
        <dbReference type="Proteomes" id="UP001596303"/>
    </source>
</evidence>
<organism evidence="1 2">
    <name type="scientific">Ponticaulis profundi</name>
    <dbReference type="NCBI Taxonomy" id="2665222"/>
    <lineage>
        <taxon>Bacteria</taxon>
        <taxon>Pseudomonadati</taxon>
        <taxon>Pseudomonadota</taxon>
        <taxon>Alphaproteobacteria</taxon>
        <taxon>Hyphomonadales</taxon>
        <taxon>Hyphomonadaceae</taxon>
        <taxon>Ponticaulis</taxon>
    </lineage>
</organism>
<dbReference type="PANTHER" id="PTHR47017:SF1">
    <property type="entry name" value="ACYL-COA"/>
    <property type="match status" value="1"/>
</dbReference>
<reference evidence="2" key="1">
    <citation type="journal article" date="2019" name="Int. J. Syst. Evol. Microbiol.">
        <title>The Global Catalogue of Microorganisms (GCM) 10K type strain sequencing project: providing services to taxonomists for standard genome sequencing and annotation.</title>
        <authorList>
            <consortium name="The Broad Institute Genomics Platform"/>
            <consortium name="The Broad Institute Genome Sequencing Center for Infectious Disease"/>
            <person name="Wu L."/>
            <person name="Ma J."/>
        </authorList>
    </citation>
    <scope>NUCLEOTIDE SEQUENCE [LARGE SCALE GENOMIC DNA]</scope>
    <source>
        <strain evidence="2">CGMCC-1.15741</strain>
    </source>
</reference>
<evidence type="ECO:0000313" key="1">
    <source>
        <dbReference type="EMBL" id="MFC6199632.1"/>
    </source>
</evidence>
<dbReference type="RefSeq" id="WP_377380849.1">
    <property type="nucleotide sequence ID" value="NZ_JBHSSW010000066.1"/>
</dbReference>
<dbReference type="EMBL" id="JBHSSW010000066">
    <property type="protein sequence ID" value="MFC6199632.1"/>
    <property type="molecule type" value="Genomic_DNA"/>
</dbReference>
<sequence length="387" mass="44034">MADLTLRTVSSLTSVDRDSWDAVANPVGEPYDPFLSWDFLEALESSGAASPHTGWSPLHLLIENPDGELLAAMPLYGKTHSQGEFIFDHSWADAFMRAGGEYYPKLLSAVPFTPVAGRRRLVRAGEPDAEGLRNALLAGAVQLAQTHHLSSLHMNFVEQNEYEHLGDAGLLQRTDQQFHFENHGYENFDAFLAALSSSKRKNLRKERAKAQQGLRFEWLTGDTLTEEHWDIFFEFYIDTGSRKWGSPYLNRETFQLIHERMADKVLLIFAYDGEEAIAGALNFIGSETLYGRYWGRLEERPFLHFEVCYYQAIDFALERGLKRVEAGAQGGHKLARGYVPTTTYSAHWIAHDGLRDAIEHYLESERYAVSQDIEYLNDRTPFRKTGE</sequence>
<proteinExistence type="predicted"/>
<dbReference type="Pfam" id="PF04339">
    <property type="entry name" value="FemAB_like"/>
    <property type="match status" value="1"/>
</dbReference>
<dbReference type="InterPro" id="IPR016181">
    <property type="entry name" value="Acyl_CoA_acyltransferase"/>
</dbReference>
<name>A0ABW1SD57_9PROT</name>
<dbReference type="SUPFAM" id="SSF55729">
    <property type="entry name" value="Acyl-CoA N-acyltransferases (Nat)"/>
    <property type="match status" value="1"/>
</dbReference>
<accession>A0ABW1SD57</accession>
<comment type="caution">
    <text evidence="1">The sequence shown here is derived from an EMBL/GenBank/DDBJ whole genome shotgun (WGS) entry which is preliminary data.</text>
</comment>